<dbReference type="Pfam" id="PF00057">
    <property type="entry name" value="Ldl_recept_a"/>
    <property type="match status" value="1"/>
</dbReference>
<evidence type="ECO:0000256" key="3">
    <source>
        <dbReference type="SAM" id="SignalP"/>
    </source>
</evidence>
<dbReference type="InterPro" id="IPR023415">
    <property type="entry name" value="LDLR_class-A_CS"/>
</dbReference>
<protein>
    <submittedName>
        <fullName evidence="4">Uncharacterized protein</fullName>
    </submittedName>
</protein>
<reference evidence="4" key="2">
    <citation type="submission" date="2023-05" db="EMBL/GenBank/DDBJ databases">
        <authorList>
            <person name="Fouks B."/>
        </authorList>
    </citation>
    <scope>NUCLEOTIDE SEQUENCE</scope>
    <source>
        <strain evidence="4">Stay&amp;Tobe</strain>
        <tissue evidence="4">Testes</tissue>
    </source>
</reference>
<gene>
    <name evidence="4" type="ORF">L9F63_009942</name>
</gene>
<dbReference type="CDD" id="cd00112">
    <property type="entry name" value="LDLa"/>
    <property type="match status" value="1"/>
</dbReference>
<name>A0AAD8AJ31_DIPPU</name>
<proteinExistence type="predicted"/>
<dbReference type="AlphaFoldDB" id="A0AAD8AJ31"/>
<evidence type="ECO:0000256" key="2">
    <source>
        <dbReference type="PROSITE-ProRule" id="PRU00124"/>
    </source>
</evidence>
<dbReference type="PROSITE" id="PS50068">
    <property type="entry name" value="LDLRA_2"/>
    <property type="match status" value="1"/>
</dbReference>
<feature type="disulfide bond" evidence="2">
    <location>
        <begin position="29"/>
        <end position="47"/>
    </location>
</feature>
<feature type="signal peptide" evidence="3">
    <location>
        <begin position="1"/>
        <end position="17"/>
    </location>
</feature>
<comment type="caution">
    <text evidence="4">The sequence shown here is derived from an EMBL/GenBank/DDBJ whole genome shotgun (WGS) entry which is preliminary data.</text>
</comment>
<dbReference type="SMART" id="SM00192">
    <property type="entry name" value="LDLa"/>
    <property type="match status" value="1"/>
</dbReference>
<dbReference type="SUPFAM" id="SSF57424">
    <property type="entry name" value="LDL receptor-like module"/>
    <property type="match status" value="1"/>
</dbReference>
<feature type="non-terminal residue" evidence="4">
    <location>
        <position position="1"/>
    </location>
</feature>
<evidence type="ECO:0000313" key="5">
    <source>
        <dbReference type="Proteomes" id="UP001233999"/>
    </source>
</evidence>
<feature type="disulfide bond" evidence="2">
    <location>
        <begin position="22"/>
        <end position="34"/>
    </location>
</feature>
<dbReference type="PROSITE" id="PS01209">
    <property type="entry name" value="LDLRA_1"/>
    <property type="match status" value="1"/>
</dbReference>
<feature type="chain" id="PRO_5042204835" evidence="3">
    <location>
        <begin position="18"/>
        <end position="67"/>
    </location>
</feature>
<dbReference type="EMBL" id="JASPKZ010000796">
    <property type="protein sequence ID" value="KAJ9599581.1"/>
    <property type="molecule type" value="Genomic_DNA"/>
</dbReference>
<sequence>MAISPLGLLLLIAAGLATPPTCRVSEFFCDTGQCVALDRFCDGEDDCGDKSDEPRYCSQIDSRFMEV</sequence>
<reference evidence="4" key="1">
    <citation type="journal article" date="2023" name="IScience">
        <title>Live-bearing cockroach genome reveals convergent evolutionary mechanisms linked to viviparity in insects and beyond.</title>
        <authorList>
            <person name="Fouks B."/>
            <person name="Harrison M.C."/>
            <person name="Mikhailova A.A."/>
            <person name="Marchal E."/>
            <person name="English S."/>
            <person name="Carruthers M."/>
            <person name="Jennings E.C."/>
            <person name="Chiamaka E.L."/>
            <person name="Frigard R.A."/>
            <person name="Pippel M."/>
            <person name="Attardo G.M."/>
            <person name="Benoit J.B."/>
            <person name="Bornberg-Bauer E."/>
            <person name="Tobe S.S."/>
        </authorList>
    </citation>
    <scope>NUCLEOTIDE SEQUENCE</scope>
    <source>
        <strain evidence="4">Stay&amp;Tobe</strain>
    </source>
</reference>
<dbReference type="Proteomes" id="UP001233999">
    <property type="component" value="Unassembled WGS sequence"/>
</dbReference>
<accession>A0AAD8AJ31</accession>
<dbReference type="Gene3D" id="4.10.400.10">
    <property type="entry name" value="Low-density Lipoprotein Receptor"/>
    <property type="match status" value="1"/>
</dbReference>
<organism evidence="4 5">
    <name type="scientific">Diploptera punctata</name>
    <name type="common">Pacific beetle cockroach</name>
    <dbReference type="NCBI Taxonomy" id="6984"/>
    <lineage>
        <taxon>Eukaryota</taxon>
        <taxon>Metazoa</taxon>
        <taxon>Ecdysozoa</taxon>
        <taxon>Arthropoda</taxon>
        <taxon>Hexapoda</taxon>
        <taxon>Insecta</taxon>
        <taxon>Pterygota</taxon>
        <taxon>Neoptera</taxon>
        <taxon>Polyneoptera</taxon>
        <taxon>Dictyoptera</taxon>
        <taxon>Blattodea</taxon>
        <taxon>Blaberoidea</taxon>
        <taxon>Blaberidae</taxon>
        <taxon>Diplopterinae</taxon>
        <taxon>Diploptera</taxon>
    </lineage>
</organism>
<dbReference type="InterPro" id="IPR036055">
    <property type="entry name" value="LDL_receptor-like_sf"/>
</dbReference>
<keyword evidence="5" id="KW-1185">Reference proteome</keyword>
<dbReference type="InterPro" id="IPR002172">
    <property type="entry name" value="LDrepeatLR_classA_rpt"/>
</dbReference>
<comment type="caution">
    <text evidence="2">Lacks conserved residue(s) required for the propagation of feature annotation.</text>
</comment>
<evidence type="ECO:0000256" key="1">
    <source>
        <dbReference type="ARBA" id="ARBA00023157"/>
    </source>
</evidence>
<evidence type="ECO:0000313" key="4">
    <source>
        <dbReference type="EMBL" id="KAJ9599581.1"/>
    </source>
</evidence>
<keyword evidence="3" id="KW-0732">Signal</keyword>
<keyword evidence="1 2" id="KW-1015">Disulfide bond</keyword>